<keyword evidence="6" id="KW-0809">Transit peptide</keyword>
<dbReference type="PANTHER" id="PTHR43853:SF8">
    <property type="entry name" value="3-KETOACYL-COA THIOLASE, PEROXISOMAL"/>
    <property type="match status" value="1"/>
</dbReference>
<dbReference type="InterPro" id="IPR050215">
    <property type="entry name" value="Thiolase-like_sf_Thiolase"/>
</dbReference>
<evidence type="ECO:0000259" key="13">
    <source>
        <dbReference type="Pfam" id="PF00108"/>
    </source>
</evidence>
<evidence type="ECO:0000256" key="5">
    <source>
        <dbReference type="ARBA" id="ARBA00022832"/>
    </source>
</evidence>
<evidence type="ECO:0000256" key="7">
    <source>
        <dbReference type="ARBA" id="ARBA00023098"/>
    </source>
</evidence>
<dbReference type="GeneID" id="63787299"/>
<dbReference type="OMA" id="MTAFPEP"/>
<evidence type="ECO:0000259" key="14">
    <source>
        <dbReference type="Pfam" id="PF02803"/>
    </source>
</evidence>
<dbReference type="Pfam" id="PF02803">
    <property type="entry name" value="Thiolase_C"/>
    <property type="match status" value="1"/>
</dbReference>
<dbReference type="GO" id="GO:0006635">
    <property type="term" value="P:fatty acid beta-oxidation"/>
    <property type="evidence" value="ECO:0007669"/>
    <property type="project" value="TreeGrafter"/>
</dbReference>
<dbReference type="PROSITE" id="PS00737">
    <property type="entry name" value="THIOLASE_2"/>
    <property type="match status" value="1"/>
</dbReference>
<dbReference type="InterPro" id="IPR020617">
    <property type="entry name" value="Thiolase_C"/>
</dbReference>
<dbReference type="PROSITE" id="PS00098">
    <property type="entry name" value="THIOLASE_1"/>
    <property type="match status" value="1"/>
</dbReference>
<evidence type="ECO:0000256" key="1">
    <source>
        <dbReference type="ARBA" id="ARBA00004275"/>
    </source>
</evidence>
<evidence type="ECO:0000256" key="4">
    <source>
        <dbReference type="ARBA" id="ARBA00022679"/>
    </source>
</evidence>
<dbReference type="InterPro" id="IPR016039">
    <property type="entry name" value="Thiolase-like"/>
</dbReference>
<dbReference type="OrthoDB" id="5404651at2759"/>
<dbReference type="GO" id="GO:0003988">
    <property type="term" value="F:acetyl-CoA C-acyltransferase activity"/>
    <property type="evidence" value="ECO:0007669"/>
    <property type="project" value="UniProtKB-EC"/>
</dbReference>
<evidence type="ECO:0000256" key="2">
    <source>
        <dbReference type="ARBA" id="ARBA00004872"/>
    </source>
</evidence>
<keyword evidence="16" id="KW-1185">Reference proteome</keyword>
<evidence type="ECO:0000256" key="10">
    <source>
        <dbReference type="ARBA" id="ARBA00047605"/>
    </source>
</evidence>
<dbReference type="GO" id="GO:0005777">
    <property type="term" value="C:peroxisome"/>
    <property type="evidence" value="ECO:0007669"/>
    <property type="project" value="UniProtKB-SubCell"/>
</dbReference>
<gene>
    <name evidence="15" type="ORF">BCR37DRAFT_389135</name>
</gene>
<evidence type="ECO:0000256" key="11">
    <source>
        <dbReference type="PIRSR" id="PIRSR000429-1"/>
    </source>
</evidence>
<protein>
    <submittedName>
        <fullName evidence="15">Thiolase</fullName>
    </submittedName>
</protein>
<dbReference type="Proteomes" id="UP000193685">
    <property type="component" value="Unassembled WGS sequence"/>
</dbReference>
<dbReference type="PIRSF" id="PIRSF000429">
    <property type="entry name" value="Ac-CoA_Ac_transf"/>
    <property type="match status" value="1"/>
</dbReference>
<feature type="domain" description="Thiolase C-terminal" evidence="14">
    <location>
        <begin position="291"/>
        <end position="409"/>
    </location>
</feature>
<reference evidence="15 16" key="1">
    <citation type="submission" date="2016-07" db="EMBL/GenBank/DDBJ databases">
        <title>Pervasive Adenine N6-methylation of Active Genes in Fungi.</title>
        <authorList>
            <consortium name="DOE Joint Genome Institute"/>
            <person name="Mondo S.J."/>
            <person name="Dannebaum R.O."/>
            <person name="Kuo R.C."/>
            <person name="Labutti K."/>
            <person name="Haridas S."/>
            <person name="Kuo A."/>
            <person name="Salamov A."/>
            <person name="Ahrendt S.R."/>
            <person name="Lipzen A."/>
            <person name="Sullivan W."/>
            <person name="Andreopoulos W.B."/>
            <person name="Clum A."/>
            <person name="Lindquist E."/>
            <person name="Daum C."/>
            <person name="Ramamoorthy G.K."/>
            <person name="Gryganskyi A."/>
            <person name="Culley D."/>
            <person name="Magnuson J.K."/>
            <person name="James T.Y."/>
            <person name="O'Malley M.A."/>
            <person name="Stajich J.E."/>
            <person name="Spatafora J.W."/>
            <person name="Visel A."/>
            <person name="Grigoriev I.V."/>
        </authorList>
    </citation>
    <scope>NUCLEOTIDE SEQUENCE [LARGE SCALE GENOMIC DNA]</scope>
    <source>
        <strain evidence="15 16">12-1054</strain>
    </source>
</reference>
<evidence type="ECO:0000256" key="9">
    <source>
        <dbReference type="ARBA" id="ARBA00023315"/>
    </source>
</evidence>
<dbReference type="InterPro" id="IPR002155">
    <property type="entry name" value="Thiolase"/>
</dbReference>
<comment type="caution">
    <text evidence="15">The sequence shown here is derived from an EMBL/GenBank/DDBJ whole genome shotgun (WGS) entry which is preliminary data.</text>
</comment>
<evidence type="ECO:0000256" key="8">
    <source>
        <dbReference type="ARBA" id="ARBA00023140"/>
    </source>
</evidence>
<dbReference type="RefSeq" id="XP_040722934.1">
    <property type="nucleotide sequence ID" value="XM_040870700.1"/>
</dbReference>
<evidence type="ECO:0000313" key="15">
    <source>
        <dbReference type="EMBL" id="ORY77313.1"/>
    </source>
</evidence>
<keyword evidence="5" id="KW-0276">Fatty acid metabolism</keyword>
<proteinExistence type="inferred from homology"/>
<name>A0A1Y2F0E8_PROLT</name>
<dbReference type="SUPFAM" id="SSF53901">
    <property type="entry name" value="Thiolase-like"/>
    <property type="match status" value="2"/>
</dbReference>
<keyword evidence="9 12" id="KW-0012">Acyltransferase</keyword>
<feature type="active site" description="Proton acceptor" evidence="11">
    <location>
        <position position="368"/>
    </location>
</feature>
<feature type="active site" description="Acyl-thioester intermediate" evidence="11">
    <location>
        <position position="112"/>
    </location>
</feature>
<dbReference type="InterPro" id="IPR020616">
    <property type="entry name" value="Thiolase_N"/>
</dbReference>
<dbReference type="GO" id="GO:0010124">
    <property type="term" value="P:phenylacetate catabolic process"/>
    <property type="evidence" value="ECO:0007669"/>
    <property type="project" value="TreeGrafter"/>
</dbReference>
<comment type="pathway">
    <text evidence="2">Lipid metabolism; fatty acid metabolism.</text>
</comment>
<accession>A0A1Y2F0E8</accession>
<dbReference type="InterPro" id="IPR020613">
    <property type="entry name" value="Thiolase_CS"/>
</dbReference>
<dbReference type="InterPro" id="IPR020615">
    <property type="entry name" value="Thiolase_acyl_enz_int_AS"/>
</dbReference>
<feature type="active site" description="Proton acceptor" evidence="11">
    <location>
        <position position="398"/>
    </location>
</feature>
<dbReference type="Pfam" id="PF00108">
    <property type="entry name" value="Thiolase_N"/>
    <property type="match status" value="1"/>
</dbReference>
<dbReference type="PANTHER" id="PTHR43853">
    <property type="entry name" value="3-KETOACYL-COA THIOLASE, PEROXISOMAL"/>
    <property type="match status" value="1"/>
</dbReference>
<keyword evidence="4 12" id="KW-0808">Transferase</keyword>
<keyword evidence="7" id="KW-0443">Lipid metabolism</keyword>
<dbReference type="FunFam" id="3.40.47.10:FF:000010">
    <property type="entry name" value="Acetyl-CoA acetyltransferase (Thiolase)"/>
    <property type="match status" value="1"/>
</dbReference>
<sequence length="412" mass="42590">MASRLQQIASHVGLGKTAITSKSNDDIVIVSALRTPITRAKKGGFKDTNVEDLLAGVLKATLDKTGIDPKLVEDIHVGSVLSPGGGATLFRAGALAAGFPNTTSVSSLNRQCSSGLQAVVQIAHEIQAGMIEIGIGAGAESMTQGYGAGAMGSLSDACEAVPEAADCTMPMGLTSENVAKEFNVSREDQDRFAAESYRRAEAAQKAGLFKEEIAPIRVTFSDPKSGEDKQILVEHDDGIRYGTTYESLAKLKPAFAADGATHAGNASQVSDGAAAVLLMKRSKAKELNLPVIGKYVCAAVVGVPPRIMGVGPAYAIPAALKKAGLSKEDIDIYEINEAFASQALMSCRTIGLDMTKVNPKGGAIAFGHPLGCTGARQIATGLTELKRTGGKTLCVSMCIGTGMGLAGIFTAE</sequence>
<feature type="domain" description="Thiolase N-terminal" evidence="13">
    <location>
        <begin position="27"/>
        <end position="282"/>
    </location>
</feature>
<keyword evidence="8" id="KW-0576">Peroxisome</keyword>
<evidence type="ECO:0000256" key="6">
    <source>
        <dbReference type="ARBA" id="ARBA00022946"/>
    </source>
</evidence>
<dbReference type="Gene3D" id="3.40.47.10">
    <property type="match status" value="2"/>
</dbReference>
<dbReference type="NCBIfam" id="TIGR01930">
    <property type="entry name" value="AcCoA-C-Actrans"/>
    <property type="match status" value="1"/>
</dbReference>
<dbReference type="STRING" id="56484.A0A1Y2F0E8"/>
<organism evidence="15 16">
    <name type="scientific">Protomyces lactucae-debilis</name>
    <dbReference type="NCBI Taxonomy" id="2754530"/>
    <lineage>
        <taxon>Eukaryota</taxon>
        <taxon>Fungi</taxon>
        <taxon>Dikarya</taxon>
        <taxon>Ascomycota</taxon>
        <taxon>Taphrinomycotina</taxon>
        <taxon>Taphrinomycetes</taxon>
        <taxon>Taphrinales</taxon>
        <taxon>Protomycetaceae</taxon>
        <taxon>Protomyces</taxon>
    </lineage>
</organism>
<dbReference type="AlphaFoldDB" id="A0A1Y2F0E8"/>
<comment type="subcellular location">
    <subcellularLocation>
        <location evidence="1">Peroxisome</location>
    </subcellularLocation>
</comment>
<comment type="catalytic activity">
    <reaction evidence="10">
        <text>an acyl-CoA + acetyl-CoA = a 3-oxoacyl-CoA + CoA</text>
        <dbReference type="Rhea" id="RHEA:21564"/>
        <dbReference type="ChEBI" id="CHEBI:57287"/>
        <dbReference type="ChEBI" id="CHEBI:57288"/>
        <dbReference type="ChEBI" id="CHEBI:58342"/>
        <dbReference type="ChEBI" id="CHEBI:90726"/>
        <dbReference type="EC" id="2.3.1.16"/>
    </reaction>
</comment>
<comment type="similarity">
    <text evidence="3 12">Belongs to the thiolase-like superfamily. Thiolase family.</text>
</comment>
<evidence type="ECO:0000313" key="16">
    <source>
        <dbReference type="Proteomes" id="UP000193685"/>
    </source>
</evidence>
<dbReference type="EMBL" id="MCFI01000020">
    <property type="protein sequence ID" value="ORY77313.1"/>
    <property type="molecule type" value="Genomic_DNA"/>
</dbReference>
<evidence type="ECO:0000256" key="3">
    <source>
        <dbReference type="ARBA" id="ARBA00010982"/>
    </source>
</evidence>
<evidence type="ECO:0000256" key="12">
    <source>
        <dbReference type="RuleBase" id="RU003557"/>
    </source>
</evidence>
<dbReference type="CDD" id="cd00751">
    <property type="entry name" value="thiolase"/>
    <property type="match status" value="1"/>
</dbReference>